<reference evidence="2 3" key="1">
    <citation type="journal article" date="2019" name="Nat. Ecol. Evol.">
        <title>Megaphylogeny resolves global patterns of mushroom evolution.</title>
        <authorList>
            <person name="Varga T."/>
            <person name="Krizsan K."/>
            <person name="Foldi C."/>
            <person name="Dima B."/>
            <person name="Sanchez-Garcia M."/>
            <person name="Sanchez-Ramirez S."/>
            <person name="Szollosi G.J."/>
            <person name="Szarkandi J.G."/>
            <person name="Papp V."/>
            <person name="Albert L."/>
            <person name="Andreopoulos W."/>
            <person name="Angelini C."/>
            <person name="Antonin V."/>
            <person name="Barry K.W."/>
            <person name="Bougher N.L."/>
            <person name="Buchanan P."/>
            <person name="Buyck B."/>
            <person name="Bense V."/>
            <person name="Catcheside P."/>
            <person name="Chovatia M."/>
            <person name="Cooper J."/>
            <person name="Damon W."/>
            <person name="Desjardin D."/>
            <person name="Finy P."/>
            <person name="Geml J."/>
            <person name="Haridas S."/>
            <person name="Hughes K."/>
            <person name="Justo A."/>
            <person name="Karasinski D."/>
            <person name="Kautmanova I."/>
            <person name="Kiss B."/>
            <person name="Kocsube S."/>
            <person name="Kotiranta H."/>
            <person name="LaButti K.M."/>
            <person name="Lechner B.E."/>
            <person name="Liimatainen K."/>
            <person name="Lipzen A."/>
            <person name="Lukacs Z."/>
            <person name="Mihaltcheva S."/>
            <person name="Morgado L.N."/>
            <person name="Niskanen T."/>
            <person name="Noordeloos M.E."/>
            <person name="Ohm R.A."/>
            <person name="Ortiz-Santana B."/>
            <person name="Ovrebo C."/>
            <person name="Racz N."/>
            <person name="Riley R."/>
            <person name="Savchenko A."/>
            <person name="Shiryaev A."/>
            <person name="Soop K."/>
            <person name="Spirin V."/>
            <person name="Szebenyi C."/>
            <person name="Tomsovsky M."/>
            <person name="Tulloss R.E."/>
            <person name="Uehling J."/>
            <person name="Grigoriev I.V."/>
            <person name="Vagvolgyi C."/>
            <person name="Papp T."/>
            <person name="Martin F.M."/>
            <person name="Miettinen O."/>
            <person name="Hibbett D.S."/>
            <person name="Nagy L.G."/>
        </authorList>
    </citation>
    <scope>NUCLEOTIDE SEQUENCE [LARGE SCALE GENOMIC DNA]</scope>
    <source>
        <strain evidence="2 3">HHB13444</strain>
    </source>
</reference>
<feature type="region of interest" description="Disordered" evidence="1">
    <location>
        <begin position="132"/>
        <end position="151"/>
    </location>
</feature>
<gene>
    <name evidence="2" type="ORF">K466DRAFT_271171</name>
</gene>
<sequence length="270" mass="30405">MVTSTTLPRGTYLKSVGAVVRSAGCSSQDPQNQVRRTVALPSHRHVVVKCRTRQNHTPAQEPQAQQRSDPESSSSPAELPPTLESPESVAAQYSLERKTYSEVAAQEASSPSPAARIESTVVAHGAVVLSRQVPSRGDRQVQQRTAQERPGRQTYLEIASSEPLESLPKILSCQSSVPQPRSQASEARCVNRPDWCRPRVKMPKCQSTYLEAEKQEPQSHDRYRCWSRRQESLSKCRPLLKHRLYYVHEPGGCMRRPPDWCRPRVKMSTR</sequence>
<protein>
    <submittedName>
        <fullName evidence="2">Uncharacterized protein</fullName>
    </submittedName>
</protein>
<proteinExistence type="predicted"/>
<name>A0A5C3P119_9APHY</name>
<dbReference type="AlphaFoldDB" id="A0A5C3P119"/>
<feature type="compositionally biased region" description="Basic and acidic residues" evidence="1">
    <location>
        <begin position="136"/>
        <end position="151"/>
    </location>
</feature>
<feature type="compositionally biased region" description="Polar residues" evidence="1">
    <location>
        <begin position="55"/>
        <end position="67"/>
    </location>
</feature>
<keyword evidence="3" id="KW-1185">Reference proteome</keyword>
<organism evidence="2 3">
    <name type="scientific">Polyporus arcularius HHB13444</name>
    <dbReference type="NCBI Taxonomy" id="1314778"/>
    <lineage>
        <taxon>Eukaryota</taxon>
        <taxon>Fungi</taxon>
        <taxon>Dikarya</taxon>
        <taxon>Basidiomycota</taxon>
        <taxon>Agaricomycotina</taxon>
        <taxon>Agaricomycetes</taxon>
        <taxon>Polyporales</taxon>
        <taxon>Polyporaceae</taxon>
        <taxon>Polyporus</taxon>
    </lineage>
</organism>
<dbReference type="EMBL" id="ML211413">
    <property type="protein sequence ID" value="TFK83201.1"/>
    <property type="molecule type" value="Genomic_DNA"/>
</dbReference>
<dbReference type="Proteomes" id="UP000308197">
    <property type="component" value="Unassembled WGS sequence"/>
</dbReference>
<accession>A0A5C3P119</accession>
<evidence type="ECO:0000313" key="3">
    <source>
        <dbReference type="Proteomes" id="UP000308197"/>
    </source>
</evidence>
<feature type="compositionally biased region" description="Low complexity" evidence="1">
    <location>
        <begin position="71"/>
        <end position="87"/>
    </location>
</feature>
<feature type="region of interest" description="Disordered" evidence="1">
    <location>
        <begin position="51"/>
        <end position="87"/>
    </location>
</feature>
<evidence type="ECO:0000256" key="1">
    <source>
        <dbReference type="SAM" id="MobiDB-lite"/>
    </source>
</evidence>
<evidence type="ECO:0000313" key="2">
    <source>
        <dbReference type="EMBL" id="TFK83201.1"/>
    </source>
</evidence>
<dbReference type="InParanoid" id="A0A5C3P119"/>